<sequence>MLLPTATITSMLAPISTVSTTGSAAGLQPTLVIATASLLGATSPAGTVICSTPQLPSQAITLPNYTGFRTTDLLNTITLATPRFLPNINLNVEFFSLGTMQEMVLINFFGQLSIHVTI</sequence>
<dbReference type="WBParaSite" id="nRc.2.0.1.t37696-RA">
    <property type="protein sequence ID" value="nRc.2.0.1.t37696-RA"/>
    <property type="gene ID" value="nRc.2.0.1.g37696"/>
</dbReference>
<name>A0A915KI72_ROMCU</name>
<evidence type="ECO:0000313" key="1">
    <source>
        <dbReference type="Proteomes" id="UP000887565"/>
    </source>
</evidence>
<dbReference type="Proteomes" id="UP000887565">
    <property type="component" value="Unplaced"/>
</dbReference>
<proteinExistence type="predicted"/>
<keyword evidence="1" id="KW-1185">Reference proteome</keyword>
<evidence type="ECO:0000313" key="2">
    <source>
        <dbReference type="WBParaSite" id="nRc.2.0.1.t37696-RA"/>
    </source>
</evidence>
<protein>
    <submittedName>
        <fullName evidence="2">Uncharacterized protein</fullName>
    </submittedName>
</protein>
<dbReference type="AlphaFoldDB" id="A0A915KI72"/>
<accession>A0A915KI72</accession>
<reference evidence="2" key="1">
    <citation type="submission" date="2022-11" db="UniProtKB">
        <authorList>
            <consortium name="WormBaseParasite"/>
        </authorList>
    </citation>
    <scope>IDENTIFICATION</scope>
</reference>
<organism evidence="1 2">
    <name type="scientific">Romanomermis culicivorax</name>
    <name type="common">Nematode worm</name>
    <dbReference type="NCBI Taxonomy" id="13658"/>
    <lineage>
        <taxon>Eukaryota</taxon>
        <taxon>Metazoa</taxon>
        <taxon>Ecdysozoa</taxon>
        <taxon>Nematoda</taxon>
        <taxon>Enoplea</taxon>
        <taxon>Dorylaimia</taxon>
        <taxon>Mermithida</taxon>
        <taxon>Mermithoidea</taxon>
        <taxon>Mermithidae</taxon>
        <taxon>Romanomermis</taxon>
    </lineage>
</organism>